<feature type="domain" description="Prolyl 4-hydroxylase N-terminal" evidence="2">
    <location>
        <begin position="28"/>
        <end position="159"/>
    </location>
</feature>
<keyword evidence="5" id="KW-1185">Reference proteome</keyword>
<evidence type="ECO:0000313" key="5">
    <source>
        <dbReference type="Proteomes" id="UP000008792"/>
    </source>
</evidence>
<reference evidence="4 5" key="1">
    <citation type="journal article" date="2007" name="Nature">
        <title>Evolution of genes and genomes on the Drosophila phylogeny.</title>
        <authorList>
            <consortium name="Drosophila 12 Genomes Consortium"/>
            <person name="Clark A.G."/>
            <person name="Eisen M.B."/>
            <person name="Smith D.R."/>
            <person name="Bergman C.M."/>
            <person name="Oliver B."/>
            <person name="Markow T.A."/>
            <person name="Kaufman T.C."/>
            <person name="Kellis M."/>
            <person name="Gelbart W."/>
            <person name="Iyer V.N."/>
            <person name="Pollard D.A."/>
            <person name="Sackton T.B."/>
            <person name="Larracuente A.M."/>
            <person name="Singh N.D."/>
            <person name="Abad J.P."/>
            <person name="Abt D.N."/>
            <person name="Adryan B."/>
            <person name="Aguade M."/>
            <person name="Akashi H."/>
            <person name="Anderson W.W."/>
            <person name="Aquadro C.F."/>
            <person name="Ardell D.H."/>
            <person name="Arguello R."/>
            <person name="Artieri C.G."/>
            <person name="Barbash D.A."/>
            <person name="Barker D."/>
            <person name="Barsanti P."/>
            <person name="Batterham P."/>
            <person name="Batzoglou S."/>
            <person name="Begun D."/>
            <person name="Bhutkar A."/>
            <person name="Blanco E."/>
            <person name="Bosak S.A."/>
            <person name="Bradley R.K."/>
            <person name="Brand A.D."/>
            <person name="Brent M.R."/>
            <person name="Brooks A.N."/>
            <person name="Brown R.H."/>
            <person name="Butlin R.K."/>
            <person name="Caggese C."/>
            <person name="Calvi B.R."/>
            <person name="Bernardo de Carvalho A."/>
            <person name="Caspi A."/>
            <person name="Castrezana S."/>
            <person name="Celniker S.E."/>
            <person name="Chang J.L."/>
            <person name="Chapple C."/>
            <person name="Chatterji S."/>
            <person name="Chinwalla A."/>
            <person name="Civetta A."/>
            <person name="Clifton S.W."/>
            <person name="Comeron J.M."/>
            <person name="Costello J.C."/>
            <person name="Coyne J.A."/>
            <person name="Daub J."/>
            <person name="David R.G."/>
            <person name="Delcher A.L."/>
            <person name="Delehaunty K."/>
            <person name="Do C.B."/>
            <person name="Ebling H."/>
            <person name="Edwards K."/>
            <person name="Eickbush T."/>
            <person name="Evans J.D."/>
            <person name="Filipski A."/>
            <person name="Findeiss S."/>
            <person name="Freyhult E."/>
            <person name="Fulton L."/>
            <person name="Fulton R."/>
            <person name="Garcia A.C."/>
            <person name="Gardiner A."/>
            <person name="Garfield D.A."/>
            <person name="Garvin B.E."/>
            <person name="Gibson G."/>
            <person name="Gilbert D."/>
            <person name="Gnerre S."/>
            <person name="Godfrey J."/>
            <person name="Good R."/>
            <person name="Gotea V."/>
            <person name="Gravely B."/>
            <person name="Greenberg A.J."/>
            <person name="Griffiths-Jones S."/>
            <person name="Gross S."/>
            <person name="Guigo R."/>
            <person name="Gustafson E.A."/>
            <person name="Haerty W."/>
            <person name="Hahn M.W."/>
            <person name="Halligan D.L."/>
            <person name="Halpern A.L."/>
            <person name="Halter G.M."/>
            <person name="Han M.V."/>
            <person name="Heger A."/>
            <person name="Hillier L."/>
            <person name="Hinrichs A.S."/>
            <person name="Holmes I."/>
            <person name="Hoskins R.A."/>
            <person name="Hubisz M.J."/>
            <person name="Hultmark D."/>
            <person name="Huntley M.A."/>
            <person name="Jaffe D.B."/>
            <person name="Jagadeeshan S."/>
            <person name="Jeck W.R."/>
            <person name="Johnson J."/>
            <person name="Jones C.D."/>
            <person name="Jordan W.C."/>
            <person name="Karpen G.H."/>
            <person name="Kataoka E."/>
            <person name="Keightley P.D."/>
            <person name="Kheradpour P."/>
            <person name="Kirkness E.F."/>
            <person name="Koerich L.B."/>
            <person name="Kristiansen K."/>
            <person name="Kudrna D."/>
            <person name="Kulathinal R.J."/>
            <person name="Kumar S."/>
            <person name="Kwok R."/>
            <person name="Lander E."/>
            <person name="Langley C.H."/>
            <person name="Lapoint R."/>
            <person name="Lazzaro B.P."/>
            <person name="Lee S.J."/>
            <person name="Levesque L."/>
            <person name="Li R."/>
            <person name="Lin C.F."/>
            <person name="Lin M.F."/>
            <person name="Lindblad-Toh K."/>
            <person name="Llopart A."/>
            <person name="Long M."/>
            <person name="Low L."/>
            <person name="Lozovsky E."/>
            <person name="Lu J."/>
            <person name="Luo M."/>
            <person name="Machado C.A."/>
            <person name="Makalowski W."/>
            <person name="Marzo M."/>
            <person name="Matsuda M."/>
            <person name="Matzkin L."/>
            <person name="McAllister B."/>
            <person name="McBride C.S."/>
            <person name="McKernan B."/>
            <person name="McKernan K."/>
            <person name="Mendez-Lago M."/>
            <person name="Minx P."/>
            <person name="Mollenhauer M.U."/>
            <person name="Montooth K."/>
            <person name="Mount S.M."/>
            <person name="Mu X."/>
            <person name="Myers E."/>
            <person name="Negre B."/>
            <person name="Newfeld S."/>
            <person name="Nielsen R."/>
            <person name="Noor M.A."/>
            <person name="O'Grady P."/>
            <person name="Pachter L."/>
            <person name="Papaceit M."/>
            <person name="Parisi M.J."/>
            <person name="Parisi M."/>
            <person name="Parts L."/>
            <person name="Pedersen J.S."/>
            <person name="Pesole G."/>
            <person name="Phillippy A.M."/>
            <person name="Ponting C.P."/>
            <person name="Pop M."/>
            <person name="Porcelli D."/>
            <person name="Powell J.R."/>
            <person name="Prohaska S."/>
            <person name="Pruitt K."/>
            <person name="Puig M."/>
            <person name="Quesneville H."/>
            <person name="Ram K.R."/>
            <person name="Rand D."/>
            <person name="Rasmussen M.D."/>
            <person name="Reed L.K."/>
            <person name="Reenan R."/>
            <person name="Reily A."/>
            <person name="Remington K.A."/>
            <person name="Rieger T.T."/>
            <person name="Ritchie M.G."/>
            <person name="Robin C."/>
            <person name="Rogers Y.H."/>
            <person name="Rohde C."/>
            <person name="Rozas J."/>
            <person name="Rubenfield M.J."/>
            <person name="Ruiz A."/>
            <person name="Russo S."/>
            <person name="Salzberg S.L."/>
            <person name="Sanchez-Gracia A."/>
            <person name="Saranga D.J."/>
            <person name="Sato H."/>
            <person name="Schaeffer S.W."/>
            <person name="Schatz M.C."/>
            <person name="Schlenke T."/>
            <person name="Schwartz R."/>
            <person name="Segarra C."/>
            <person name="Singh R.S."/>
            <person name="Sirot L."/>
            <person name="Sirota M."/>
            <person name="Sisneros N.B."/>
            <person name="Smith C.D."/>
            <person name="Smith T.F."/>
            <person name="Spieth J."/>
            <person name="Stage D.E."/>
            <person name="Stark A."/>
            <person name="Stephan W."/>
            <person name="Strausberg R.L."/>
            <person name="Strempel S."/>
            <person name="Sturgill D."/>
            <person name="Sutton G."/>
            <person name="Sutton G.G."/>
            <person name="Tao W."/>
            <person name="Teichmann S."/>
            <person name="Tobari Y.N."/>
            <person name="Tomimura Y."/>
            <person name="Tsolas J.M."/>
            <person name="Valente V.L."/>
            <person name="Venter E."/>
            <person name="Venter J.C."/>
            <person name="Vicario S."/>
            <person name="Vieira F.G."/>
            <person name="Vilella A.J."/>
            <person name="Villasante A."/>
            <person name="Walenz B."/>
            <person name="Wang J."/>
            <person name="Wasserman M."/>
            <person name="Watts T."/>
            <person name="Wilson D."/>
            <person name="Wilson R.K."/>
            <person name="Wing R.A."/>
            <person name="Wolfner M.F."/>
            <person name="Wong A."/>
            <person name="Wong G.K."/>
            <person name="Wu C.I."/>
            <person name="Wu G."/>
            <person name="Yamamoto D."/>
            <person name="Yang H.P."/>
            <person name="Yang S.P."/>
            <person name="Yorke J.A."/>
            <person name="Yoshida K."/>
            <person name="Zdobnov E."/>
            <person name="Zhang P."/>
            <person name="Zhang Y."/>
            <person name="Zimin A.V."/>
            <person name="Baldwin J."/>
            <person name="Abdouelleil A."/>
            <person name="Abdulkadir J."/>
            <person name="Abebe A."/>
            <person name="Abera B."/>
            <person name="Abreu J."/>
            <person name="Acer S.C."/>
            <person name="Aftuck L."/>
            <person name="Alexander A."/>
            <person name="An P."/>
            <person name="Anderson E."/>
            <person name="Anderson S."/>
            <person name="Arachi H."/>
            <person name="Azer M."/>
            <person name="Bachantsang P."/>
            <person name="Barry A."/>
            <person name="Bayul T."/>
            <person name="Berlin A."/>
            <person name="Bessette D."/>
            <person name="Bloom T."/>
            <person name="Blye J."/>
            <person name="Boguslavskiy L."/>
            <person name="Bonnet C."/>
            <person name="Boukhgalter B."/>
            <person name="Bourzgui I."/>
            <person name="Brown A."/>
            <person name="Cahill P."/>
            <person name="Channer S."/>
            <person name="Cheshatsang Y."/>
            <person name="Chuda L."/>
            <person name="Citroen M."/>
            <person name="Collymore A."/>
            <person name="Cooke P."/>
            <person name="Costello M."/>
            <person name="D'Aco K."/>
            <person name="Daza R."/>
            <person name="De Haan G."/>
            <person name="DeGray S."/>
            <person name="DeMaso C."/>
            <person name="Dhargay N."/>
            <person name="Dooley K."/>
            <person name="Dooley E."/>
            <person name="Doricent M."/>
            <person name="Dorje P."/>
            <person name="Dorjee K."/>
            <person name="Dupes A."/>
            <person name="Elong R."/>
            <person name="Falk J."/>
            <person name="Farina A."/>
            <person name="Faro S."/>
            <person name="Ferguson D."/>
            <person name="Fisher S."/>
            <person name="Foley C.D."/>
            <person name="Franke A."/>
            <person name="Friedrich D."/>
            <person name="Gadbois L."/>
            <person name="Gearin G."/>
            <person name="Gearin C.R."/>
            <person name="Giannoukos G."/>
            <person name="Goode T."/>
            <person name="Graham J."/>
            <person name="Grandbois E."/>
            <person name="Grewal S."/>
            <person name="Gyaltsen K."/>
            <person name="Hafez N."/>
            <person name="Hagos B."/>
            <person name="Hall J."/>
            <person name="Henson C."/>
            <person name="Hollinger A."/>
            <person name="Honan T."/>
            <person name="Huard M.D."/>
            <person name="Hughes L."/>
            <person name="Hurhula B."/>
            <person name="Husby M.E."/>
            <person name="Kamat A."/>
            <person name="Kanga B."/>
            <person name="Kashin S."/>
            <person name="Khazanovich D."/>
            <person name="Kisner P."/>
            <person name="Lance K."/>
            <person name="Lara M."/>
            <person name="Lee W."/>
            <person name="Lennon N."/>
            <person name="Letendre F."/>
            <person name="LeVine R."/>
            <person name="Lipovsky A."/>
            <person name="Liu X."/>
            <person name="Liu J."/>
            <person name="Liu S."/>
            <person name="Lokyitsang T."/>
            <person name="Lokyitsang Y."/>
            <person name="Lubonja R."/>
            <person name="Lui A."/>
            <person name="MacDonald P."/>
            <person name="Magnisalis V."/>
            <person name="Maru K."/>
            <person name="Matthews C."/>
            <person name="McCusker W."/>
            <person name="McDonough S."/>
            <person name="Mehta T."/>
            <person name="Meldrim J."/>
            <person name="Meneus L."/>
            <person name="Mihai O."/>
            <person name="Mihalev A."/>
            <person name="Mihova T."/>
            <person name="Mittelman R."/>
            <person name="Mlenga V."/>
            <person name="Montmayeur A."/>
            <person name="Mulrain L."/>
            <person name="Navidi A."/>
            <person name="Naylor J."/>
            <person name="Negash T."/>
            <person name="Nguyen T."/>
            <person name="Nguyen N."/>
            <person name="Nicol R."/>
            <person name="Norbu C."/>
            <person name="Norbu N."/>
            <person name="Novod N."/>
            <person name="O'Neill B."/>
            <person name="Osman S."/>
            <person name="Markiewicz E."/>
            <person name="Oyono O.L."/>
            <person name="Patti C."/>
            <person name="Phunkhang P."/>
            <person name="Pierre F."/>
            <person name="Priest M."/>
            <person name="Raghuraman S."/>
            <person name="Rege F."/>
            <person name="Reyes R."/>
            <person name="Rise C."/>
            <person name="Rogov P."/>
            <person name="Ross K."/>
            <person name="Ryan E."/>
            <person name="Settipalli S."/>
            <person name="Shea T."/>
            <person name="Sherpa N."/>
            <person name="Shi L."/>
            <person name="Shih D."/>
            <person name="Sparrow T."/>
            <person name="Spaulding J."/>
            <person name="Stalker J."/>
            <person name="Stange-Thomann N."/>
            <person name="Stavropoulos S."/>
            <person name="Stone C."/>
            <person name="Strader C."/>
            <person name="Tesfaye S."/>
            <person name="Thomson T."/>
            <person name="Thoulutsang Y."/>
            <person name="Thoulutsang D."/>
            <person name="Topham K."/>
            <person name="Topping I."/>
            <person name="Tsamla T."/>
            <person name="Vassiliev H."/>
            <person name="Vo A."/>
            <person name="Wangchuk T."/>
            <person name="Wangdi T."/>
            <person name="Weiand M."/>
            <person name="Wilkinson J."/>
            <person name="Wilson A."/>
            <person name="Yadav S."/>
            <person name="Young G."/>
            <person name="Yu Q."/>
            <person name="Zembek L."/>
            <person name="Zhong D."/>
            <person name="Zimmer A."/>
            <person name="Zwirko Z."/>
            <person name="Jaffe D.B."/>
            <person name="Alvarez P."/>
            <person name="Brockman W."/>
            <person name="Butler J."/>
            <person name="Chin C."/>
            <person name="Gnerre S."/>
            <person name="Grabherr M."/>
            <person name="Kleber M."/>
            <person name="Mauceli E."/>
            <person name="MacCallum I."/>
        </authorList>
    </citation>
    <scope>NUCLEOTIDE SEQUENCE [LARGE SCALE GENOMIC DNA]</scope>
    <source>
        <strain evidence="5">Tucson 15010-1051.87</strain>
    </source>
</reference>
<dbReference type="InParanoid" id="B4LYM9"/>
<dbReference type="SMR" id="B4LYM9"/>
<evidence type="ECO:0000259" key="2">
    <source>
        <dbReference type="Pfam" id="PF08336"/>
    </source>
</evidence>
<dbReference type="GO" id="GO:0004656">
    <property type="term" value="F:procollagen-proline 4-dioxygenase activity"/>
    <property type="evidence" value="ECO:0007669"/>
    <property type="project" value="InterPro"/>
</dbReference>
<feature type="chain" id="PRO_5006457537" evidence="1">
    <location>
        <begin position="25"/>
        <end position="489"/>
    </location>
</feature>
<name>B4LYM9_DROVI</name>
<dbReference type="HOGENOM" id="CLU_585636_0_0_1"/>
<dbReference type="AlphaFoldDB" id="B4LYM9"/>
<dbReference type="Gene3D" id="2.60.120.620">
    <property type="entry name" value="q2cbj1_9rhob like domain"/>
    <property type="match status" value="1"/>
</dbReference>
<evidence type="ECO:0000256" key="1">
    <source>
        <dbReference type="SAM" id="SignalP"/>
    </source>
</evidence>
<evidence type="ECO:0000259" key="3">
    <source>
        <dbReference type="Pfam" id="PF23558"/>
    </source>
</evidence>
<dbReference type="Pfam" id="PF08336">
    <property type="entry name" value="P4Ha_N"/>
    <property type="match status" value="1"/>
</dbReference>
<keyword evidence="4" id="KW-0560">Oxidoreductase</keyword>
<dbReference type="Gene3D" id="6.10.140.1460">
    <property type="match status" value="1"/>
</dbReference>
<feature type="domain" description="Prolyl 4-hydroxylase peptide-substrate-binding" evidence="3">
    <location>
        <begin position="169"/>
        <end position="260"/>
    </location>
</feature>
<dbReference type="GO" id="GO:0005783">
    <property type="term" value="C:endoplasmic reticulum"/>
    <property type="evidence" value="ECO:0007669"/>
    <property type="project" value="InterPro"/>
</dbReference>
<dbReference type="eggNOG" id="KOG1591">
    <property type="taxonomic scope" value="Eukaryota"/>
</dbReference>
<feature type="signal peptide" evidence="1">
    <location>
        <begin position="1"/>
        <end position="24"/>
    </location>
</feature>
<protein>
    <submittedName>
        <fullName evidence="4">Uncharacterized protein</fullName>
        <ecNumber evidence="4">1.13.11.-</ecNumber>
        <ecNumber evidence="4">1.14.11.2</ecNumber>
    </submittedName>
</protein>
<accession>B4LYM9</accession>
<dbReference type="EMBL" id="CH940650">
    <property type="protein sequence ID" value="EDW68049.2"/>
    <property type="molecule type" value="Genomic_DNA"/>
</dbReference>
<sequence>MQMPAAVRLLWLLWLALMWPRAAASGSSEEHLRELLTTETLLIDALRDYIDALDKQLVVIKSETAAIEQIHQLVGNRVEQHMGNPLNVLTILKRFQSVWPLLEQQANATHNLANNLPDYELDLPLPSEEDYETALLNLLRLQSVYDLKPATLSLGMVHGLKLGSAMTWSDCLEMARNSDRNGDYAVAKYWLETALGKLPAENNATNSVGEQERGKVQILEASLNMDYRAGEFFNALTTAKELLLLRPASQNVKKAKAKIERAINGSPAKFQPNSKSRAKLTKSVEQLIVDELCRSATQQPITGSRLTECRQDISNLRMLRLEQLSEDPLIMLYHDVLSSQQTDQLISMLDDVPRLQESKRAAFEPLKFTNLAQKRMRGIHNQLGMAGAEPELWQARRHSHEHVTQPEEPASTSGHVARALLNLQEARLGGAIVFPQLELSVCVPRGSLLYWNVRSVSEFSATSRSDYRSRQLVCPVLLGAQLSAWTELS</sequence>
<dbReference type="InterPro" id="IPR059068">
    <property type="entry name" value="TPR_P4H"/>
</dbReference>
<dbReference type="Pfam" id="PF23558">
    <property type="entry name" value="TPR_P4H"/>
    <property type="match status" value="1"/>
</dbReference>
<proteinExistence type="predicted"/>
<organism evidence="4 5">
    <name type="scientific">Drosophila virilis</name>
    <name type="common">Fruit fly</name>
    <dbReference type="NCBI Taxonomy" id="7244"/>
    <lineage>
        <taxon>Eukaryota</taxon>
        <taxon>Metazoa</taxon>
        <taxon>Ecdysozoa</taxon>
        <taxon>Arthropoda</taxon>
        <taxon>Hexapoda</taxon>
        <taxon>Insecta</taxon>
        <taxon>Pterygota</taxon>
        <taxon>Neoptera</taxon>
        <taxon>Endopterygota</taxon>
        <taxon>Diptera</taxon>
        <taxon>Brachycera</taxon>
        <taxon>Muscomorpha</taxon>
        <taxon>Ephydroidea</taxon>
        <taxon>Drosophilidae</taxon>
        <taxon>Drosophila</taxon>
    </lineage>
</organism>
<dbReference type="Proteomes" id="UP000008792">
    <property type="component" value="Unassembled WGS sequence"/>
</dbReference>
<evidence type="ECO:0000313" key="4">
    <source>
        <dbReference type="EMBL" id="EDW68049.2"/>
    </source>
</evidence>
<dbReference type="OrthoDB" id="7882996at2759"/>
<dbReference type="EC" id="1.14.11.2" evidence="4"/>
<dbReference type="KEGG" id="dvi:6629829"/>
<dbReference type="FunCoup" id="B4LYM9">
    <property type="interactions" value="1"/>
</dbReference>
<dbReference type="InterPro" id="IPR011990">
    <property type="entry name" value="TPR-like_helical_dom_sf"/>
</dbReference>
<dbReference type="Gene3D" id="1.25.40.10">
    <property type="entry name" value="Tetratricopeptide repeat domain"/>
    <property type="match status" value="1"/>
</dbReference>
<dbReference type="EC" id="1.13.11.-" evidence="4"/>
<gene>
    <name evidence="4" type="primary">Dvir\GJ22756</name>
    <name evidence="4" type="ORF">Dvir_GJ22756</name>
</gene>
<dbReference type="InterPro" id="IPR013547">
    <property type="entry name" value="P4H_N"/>
</dbReference>
<keyword evidence="1" id="KW-0732">Signal</keyword>